<proteinExistence type="predicted"/>
<dbReference type="AlphaFoldDB" id="A0A336KNC3"/>
<name>A0A336KNC3_CULSO</name>
<gene>
    <name evidence="3" type="primary">CSON007853</name>
</gene>
<dbReference type="PANTHER" id="PTHR39960:SF1">
    <property type="entry name" value="LD34147P"/>
    <property type="match status" value="1"/>
</dbReference>
<dbReference type="GO" id="GO:0005886">
    <property type="term" value="C:plasma membrane"/>
    <property type="evidence" value="ECO:0007669"/>
    <property type="project" value="TreeGrafter"/>
</dbReference>
<protein>
    <submittedName>
        <fullName evidence="3">CSON007853 protein</fullName>
    </submittedName>
</protein>
<feature type="region of interest" description="Disordered" evidence="1">
    <location>
        <begin position="487"/>
        <end position="509"/>
    </location>
</feature>
<evidence type="ECO:0000256" key="1">
    <source>
        <dbReference type="SAM" id="MobiDB-lite"/>
    </source>
</evidence>
<evidence type="ECO:0000256" key="2">
    <source>
        <dbReference type="SAM" id="SignalP"/>
    </source>
</evidence>
<reference evidence="3" key="1">
    <citation type="submission" date="2018-04" db="EMBL/GenBank/DDBJ databases">
        <authorList>
            <person name="Go L.Y."/>
            <person name="Mitchell J.A."/>
        </authorList>
    </citation>
    <scope>NUCLEOTIDE SEQUENCE</scope>
    <source>
        <tissue evidence="3">Whole organism</tissue>
    </source>
</reference>
<dbReference type="OMA" id="EMLGLMQ"/>
<reference evidence="4" key="2">
    <citation type="submission" date="2018-07" db="EMBL/GenBank/DDBJ databases">
        <authorList>
            <person name="Quirk P.G."/>
            <person name="Krulwich T.A."/>
        </authorList>
    </citation>
    <scope>NUCLEOTIDE SEQUENCE</scope>
</reference>
<feature type="chain" id="PRO_5036328530" evidence="2">
    <location>
        <begin position="22"/>
        <end position="509"/>
    </location>
</feature>
<sequence>MLHKISLLILTLISASALVSAQGRDISNSEIRDTILSLVQSYSLLDNKLERHEQRERALGELIKKALLTLQKNQRMFEPMKGTFTRLDERVSQIETMLLTQEEKFNSHQEKLTEALEGILVFMNNGMMNNNARGSESDSDGTLSRKLDELSADIKGLRIAVGEIHGLAEENNRQIVNKAEKLVESRLSSADEVISKLEDKLSHFYITSPNGNGNNGNYGNIESTLAKISEQLNNVVDKEFVQGLTNDTLDAITDMRLEVLTASDKTFVKNGNRFKSIETQLNEIIKHVEESSLASETFFNSFDTKNELLKEDIANLSKLEKVMVQTGENVLDVKRRVEFGVHQILLEVNDLIKESSGGLNESLSKRFDEIDSTIMANISSKIETEISQVWRQIGIMYQEISSSKVALDKLQQQTEQYVNGTITTMDSMQGKVALITGRMSEVDENLNYLLGRLSLVTQEFGLIKTGLGDALESIRNSFKAVQEQVHVDKGPGPHNIPDDDRESNTLGRK</sequence>
<dbReference type="EMBL" id="UFQT01000295">
    <property type="protein sequence ID" value="SSX22934.1"/>
    <property type="molecule type" value="Genomic_DNA"/>
</dbReference>
<evidence type="ECO:0000313" key="3">
    <source>
        <dbReference type="EMBL" id="SSX02560.1"/>
    </source>
</evidence>
<keyword evidence="2" id="KW-0732">Signal</keyword>
<dbReference type="EMBL" id="UFQS01000295">
    <property type="protein sequence ID" value="SSX02560.1"/>
    <property type="molecule type" value="Genomic_DNA"/>
</dbReference>
<organism evidence="3">
    <name type="scientific">Culicoides sonorensis</name>
    <name type="common">Biting midge</name>
    <dbReference type="NCBI Taxonomy" id="179676"/>
    <lineage>
        <taxon>Eukaryota</taxon>
        <taxon>Metazoa</taxon>
        <taxon>Ecdysozoa</taxon>
        <taxon>Arthropoda</taxon>
        <taxon>Hexapoda</taxon>
        <taxon>Insecta</taxon>
        <taxon>Pterygota</taxon>
        <taxon>Neoptera</taxon>
        <taxon>Endopterygota</taxon>
        <taxon>Diptera</taxon>
        <taxon>Nematocera</taxon>
        <taxon>Chironomoidea</taxon>
        <taxon>Ceratopogonidae</taxon>
        <taxon>Ceratopogoninae</taxon>
        <taxon>Culicoides</taxon>
        <taxon>Monoculicoides</taxon>
    </lineage>
</organism>
<evidence type="ECO:0000313" key="4">
    <source>
        <dbReference type="EMBL" id="SSX22934.1"/>
    </source>
</evidence>
<dbReference type="VEuPathDB" id="VectorBase:CSON007853"/>
<feature type="signal peptide" evidence="2">
    <location>
        <begin position="1"/>
        <end position="21"/>
    </location>
</feature>
<dbReference type="PANTHER" id="PTHR39960">
    <property type="entry name" value="LD34147P"/>
    <property type="match status" value="1"/>
</dbReference>
<accession>A0A336KNC3</accession>